<comment type="caution">
    <text evidence="1">The sequence shown here is derived from an EMBL/GenBank/DDBJ whole genome shotgun (WGS) entry which is preliminary data.</text>
</comment>
<organism evidence="1 2">
    <name type="scientific">Dulcicalothrix desertica PCC 7102</name>
    <dbReference type="NCBI Taxonomy" id="232991"/>
    <lineage>
        <taxon>Bacteria</taxon>
        <taxon>Bacillati</taxon>
        <taxon>Cyanobacteriota</taxon>
        <taxon>Cyanophyceae</taxon>
        <taxon>Nostocales</taxon>
        <taxon>Calotrichaceae</taxon>
        <taxon>Dulcicalothrix</taxon>
    </lineage>
</organism>
<dbReference type="Proteomes" id="UP000271624">
    <property type="component" value="Unassembled WGS sequence"/>
</dbReference>
<gene>
    <name evidence="1" type="ORF">DSM106972_086330</name>
</gene>
<accession>A0A3S1BXS6</accession>
<name>A0A3S1BXS6_9CYAN</name>
<dbReference type="OrthoDB" id="517144at2"/>
<keyword evidence="2" id="KW-1185">Reference proteome</keyword>
<protein>
    <submittedName>
        <fullName evidence="1">Uncharacterized protein</fullName>
    </submittedName>
</protein>
<evidence type="ECO:0000313" key="1">
    <source>
        <dbReference type="EMBL" id="RUS96610.1"/>
    </source>
</evidence>
<reference evidence="1" key="2">
    <citation type="journal article" date="2019" name="Genome Biol. Evol.">
        <title>Day and night: Metabolic profiles and evolutionary relationships of six axenic non-marine cyanobacteria.</title>
        <authorList>
            <person name="Will S.E."/>
            <person name="Henke P."/>
            <person name="Boedeker C."/>
            <person name="Huang S."/>
            <person name="Brinkmann H."/>
            <person name="Rohde M."/>
            <person name="Jarek M."/>
            <person name="Friedl T."/>
            <person name="Seufert S."/>
            <person name="Schumacher M."/>
            <person name="Overmann J."/>
            <person name="Neumann-Schaal M."/>
            <person name="Petersen J."/>
        </authorList>
    </citation>
    <scope>NUCLEOTIDE SEQUENCE [LARGE SCALE GENOMIC DNA]</scope>
    <source>
        <strain evidence="1">PCC 7102</strain>
    </source>
</reference>
<sequence length="162" mass="17913">MQSIQHLLTTAIVVLCVTMTTTIVLDSCISLTQLWNNVAANKEMNFQRIYPQPDNANKPEPQLAATESTTISTAASDLSVPTMPDNTDVESLQLLIQKLPQSRIRTAARRLGIKDKVDGSYQKLGILRAQLQEKLKYQPSEVEQVLSSIAATTSISRQKQLC</sequence>
<evidence type="ECO:0000313" key="2">
    <source>
        <dbReference type="Proteomes" id="UP000271624"/>
    </source>
</evidence>
<reference evidence="1" key="1">
    <citation type="submission" date="2018-12" db="EMBL/GenBank/DDBJ databases">
        <authorList>
            <person name="Will S."/>
            <person name="Neumann-Schaal M."/>
            <person name="Henke P."/>
        </authorList>
    </citation>
    <scope>NUCLEOTIDE SEQUENCE</scope>
    <source>
        <strain evidence="1">PCC 7102</strain>
    </source>
</reference>
<dbReference type="RefSeq" id="WP_127086644.1">
    <property type="nucleotide sequence ID" value="NZ_RSCL01000035.1"/>
</dbReference>
<dbReference type="EMBL" id="RSCL01000035">
    <property type="protein sequence ID" value="RUS96610.1"/>
    <property type="molecule type" value="Genomic_DNA"/>
</dbReference>
<proteinExistence type="predicted"/>
<dbReference type="AlphaFoldDB" id="A0A3S1BXS6"/>